<organism evidence="1 2">
    <name type="scientific">Aneurinibacillus aneurinilyticus ATCC 12856</name>
    <dbReference type="NCBI Taxonomy" id="649747"/>
    <lineage>
        <taxon>Bacteria</taxon>
        <taxon>Bacillati</taxon>
        <taxon>Bacillota</taxon>
        <taxon>Bacilli</taxon>
        <taxon>Bacillales</taxon>
        <taxon>Paenibacillaceae</taxon>
        <taxon>Aneurinibacillus group</taxon>
        <taxon>Aneurinibacillus</taxon>
    </lineage>
</organism>
<reference evidence="1 2" key="1">
    <citation type="submission" date="2013-08" db="EMBL/GenBank/DDBJ databases">
        <authorList>
            <person name="Weinstock G."/>
            <person name="Sodergren E."/>
            <person name="Wylie T."/>
            <person name="Fulton L."/>
            <person name="Fulton R."/>
            <person name="Fronick C."/>
            <person name="O'Laughlin M."/>
            <person name="Godfrey J."/>
            <person name="Miner T."/>
            <person name="Herter B."/>
            <person name="Appelbaum E."/>
            <person name="Cordes M."/>
            <person name="Lek S."/>
            <person name="Wollam A."/>
            <person name="Pepin K.H."/>
            <person name="Palsikar V.B."/>
            <person name="Mitreva M."/>
            <person name="Wilson R.K."/>
        </authorList>
    </citation>
    <scope>NUCLEOTIDE SEQUENCE [LARGE SCALE GENOMIC DNA]</scope>
    <source>
        <strain evidence="1 2">ATCC 12856</strain>
    </source>
</reference>
<sequence>MFYRTDGTLQHALMKRRKWDGLLIRYRWLLEREVMRFYPSWLYDYLIQFLNN</sequence>
<protein>
    <submittedName>
        <fullName evidence="1">Uncharacterized protein</fullName>
    </submittedName>
</protein>
<gene>
    <name evidence="1" type="ORF">HMPREF0083_00595</name>
</gene>
<dbReference type="HOGENOM" id="CLU_3076194_0_0_9"/>
<name>U1X9V8_ANEAE</name>
<proteinExistence type="predicted"/>
<dbReference type="Proteomes" id="UP000016511">
    <property type="component" value="Unassembled WGS sequence"/>
</dbReference>
<accession>U1X9V8</accession>
<evidence type="ECO:0000313" key="1">
    <source>
        <dbReference type="EMBL" id="ERI11313.1"/>
    </source>
</evidence>
<dbReference type="AlphaFoldDB" id="U1X9V8"/>
<keyword evidence="2" id="KW-1185">Reference proteome</keyword>
<dbReference type="EMBL" id="AWSJ01000044">
    <property type="protein sequence ID" value="ERI11313.1"/>
    <property type="molecule type" value="Genomic_DNA"/>
</dbReference>
<comment type="caution">
    <text evidence="1">The sequence shown here is derived from an EMBL/GenBank/DDBJ whole genome shotgun (WGS) entry which is preliminary data.</text>
</comment>
<evidence type="ECO:0000313" key="2">
    <source>
        <dbReference type="Proteomes" id="UP000016511"/>
    </source>
</evidence>